<gene>
    <name evidence="1" type="ORF">SAMN05421505_12041</name>
</gene>
<dbReference type="AlphaFoldDB" id="A0A1G8ECI5"/>
<proteinExistence type="predicted"/>
<dbReference type="RefSeq" id="WP_093172167.1">
    <property type="nucleotide sequence ID" value="NZ_FNCN01000020.1"/>
</dbReference>
<dbReference type="EMBL" id="FNCN01000020">
    <property type="protein sequence ID" value="SDH67655.1"/>
    <property type="molecule type" value="Genomic_DNA"/>
</dbReference>
<organism evidence="1 2">
    <name type="scientific">Sinosporangium album</name>
    <dbReference type="NCBI Taxonomy" id="504805"/>
    <lineage>
        <taxon>Bacteria</taxon>
        <taxon>Bacillati</taxon>
        <taxon>Actinomycetota</taxon>
        <taxon>Actinomycetes</taxon>
        <taxon>Streptosporangiales</taxon>
        <taxon>Streptosporangiaceae</taxon>
        <taxon>Sinosporangium</taxon>
    </lineage>
</organism>
<name>A0A1G8ECI5_9ACTN</name>
<evidence type="ECO:0000313" key="1">
    <source>
        <dbReference type="EMBL" id="SDH67655.1"/>
    </source>
</evidence>
<protein>
    <submittedName>
        <fullName evidence="1">Uncharacterized protein</fullName>
    </submittedName>
</protein>
<dbReference type="STRING" id="504805.SAMN05421505_12041"/>
<keyword evidence="2" id="KW-1185">Reference proteome</keyword>
<dbReference type="Proteomes" id="UP000198923">
    <property type="component" value="Unassembled WGS sequence"/>
</dbReference>
<sequence length="62" mass="6679">MTSTPRRTPTETELADARRSARLAATRGFPVGVNPYAADPEQALLSQVWTATYADTTPDGEV</sequence>
<evidence type="ECO:0000313" key="2">
    <source>
        <dbReference type="Proteomes" id="UP000198923"/>
    </source>
</evidence>
<reference evidence="1 2" key="1">
    <citation type="submission" date="2016-10" db="EMBL/GenBank/DDBJ databases">
        <authorList>
            <person name="de Groot N.N."/>
        </authorList>
    </citation>
    <scope>NUCLEOTIDE SEQUENCE [LARGE SCALE GENOMIC DNA]</scope>
    <source>
        <strain evidence="1 2">CPCC 201354</strain>
    </source>
</reference>
<accession>A0A1G8ECI5</accession>